<accession>A0A916SZ28</accession>
<evidence type="ECO:0000256" key="8">
    <source>
        <dbReference type="SAM" id="Phobius"/>
    </source>
</evidence>
<evidence type="ECO:0000256" key="5">
    <source>
        <dbReference type="ARBA" id="ARBA00022692"/>
    </source>
</evidence>
<dbReference type="Proteomes" id="UP000621454">
    <property type="component" value="Unassembled WGS sequence"/>
</dbReference>
<feature type="transmembrane region" description="Helical" evidence="8">
    <location>
        <begin position="368"/>
        <end position="399"/>
    </location>
</feature>
<reference evidence="10" key="2">
    <citation type="submission" date="2020-09" db="EMBL/GenBank/DDBJ databases">
        <authorList>
            <person name="Sun Q."/>
            <person name="Zhou Y."/>
        </authorList>
    </citation>
    <scope>NUCLEOTIDE SEQUENCE</scope>
    <source>
        <strain evidence="10">CGMCC 1.12827</strain>
    </source>
</reference>
<keyword evidence="3" id="KW-0813">Transport</keyword>
<evidence type="ECO:0000313" key="10">
    <source>
        <dbReference type="EMBL" id="GGB21071.1"/>
    </source>
</evidence>
<sequence>MSQQSTQTTTGGSSEKIDKAVIRIAIVVVLGAIMSILDTTVVSVAQNTFQTEFHTSAANAAWTATGYTLALAAVIPLSSWAAARFGTRKIYLISIVLFVLGSVLCALAWNIGSLVAFRMLQGAGGGMLMPVGMMILTRAAGPERVGSVMAVLGIPMLLGPILGPILGGLLIEYASWHWIFLINLPIGILAFIYSYVTLPGGEETSKPTFDFVGLLLLSPGLAIFLYGVSESNAAGTFLTAKVLIPMAVGAVLIIAFVFHSLRGKNPLLDLHLFRNKTLRWAVITMTLFMIAFFGAMLLFPQYFIGVRGESTLMAGLLVAPQGLGAMVTMPIAGRMTDQIGPGKFVLGGIVLIVAGMTTFVFLGADTSYWLLCSALFVMGLGMGMTMMPIMSAALATLTADKVADGSTLMNVVQQAAASIGTAVISVILASHLKSSPTSGMAILSNTDPKTYDKLAGAQQVPATPPHEWFESAANAFGDTFIVAVVLIAITFLPSLMLPRKRIANSDASSAPVAMH</sequence>
<feature type="transmembrane region" description="Helical" evidence="8">
    <location>
        <begin position="311"/>
        <end position="332"/>
    </location>
</feature>
<feature type="transmembrane region" description="Helical" evidence="8">
    <location>
        <begin position="21"/>
        <end position="44"/>
    </location>
</feature>
<comment type="caution">
    <text evidence="10">The sequence shown here is derived from an EMBL/GenBank/DDBJ whole genome shotgun (WGS) entry which is preliminary data.</text>
</comment>
<dbReference type="InterPro" id="IPR036259">
    <property type="entry name" value="MFS_trans_sf"/>
</dbReference>
<feature type="transmembrane region" description="Helical" evidence="8">
    <location>
        <begin position="278"/>
        <end position="299"/>
    </location>
</feature>
<feature type="transmembrane region" description="Helical" evidence="8">
    <location>
        <begin position="64"/>
        <end position="83"/>
    </location>
</feature>
<dbReference type="PANTHER" id="PTHR42718:SF9">
    <property type="entry name" value="MAJOR FACILITATOR SUPERFAMILY MULTIDRUG TRANSPORTER MFSC"/>
    <property type="match status" value="1"/>
</dbReference>
<evidence type="ECO:0000313" key="11">
    <source>
        <dbReference type="Proteomes" id="UP000621454"/>
    </source>
</evidence>
<feature type="transmembrane region" description="Helical" evidence="8">
    <location>
        <begin position="208"/>
        <end position="228"/>
    </location>
</feature>
<feature type="transmembrane region" description="Helical" evidence="8">
    <location>
        <begin position="344"/>
        <end position="362"/>
    </location>
</feature>
<gene>
    <name evidence="10" type="primary">emrB</name>
    <name evidence="10" type="ORF">GCM10011489_06520</name>
</gene>
<evidence type="ECO:0000256" key="6">
    <source>
        <dbReference type="ARBA" id="ARBA00022989"/>
    </source>
</evidence>
<feature type="transmembrane region" description="Helical" evidence="8">
    <location>
        <begin position="177"/>
        <end position="196"/>
    </location>
</feature>
<evidence type="ECO:0000256" key="4">
    <source>
        <dbReference type="ARBA" id="ARBA00022475"/>
    </source>
</evidence>
<keyword evidence="4" id="KW-1003">Cell membrane</keyword>
<dbReference type="AlphaFoldDB" id="A0A916SZ28"/>
<dbReference type="InterPro" id="IPR011701">
    <property type="entry name" value="MFS"/>
</dbReference>
<proteinExistence type="inferred from homology"/>
<feature type="transmembrane region" description="Helical" evidence="8">
    <location>
        <begin position="411"/>
        <end position="432"/>
    </location>
</feature>
<dbReference type="PRINTS" id="PR01036">
    <property type="entry name" value="TCRTETB"/>
</dbReference>
<keyword evidence="11" id="KW-1185">Reference proteome</keyword>
<protein>
    <submittedName>
        <fullName evidence="10">Multidrug resistance protein B</fullName>
    </submittedName>
</protein>
<dbReference type="RefSeq" id="WP_188585149.1">
    <property type="nucleotide sequence ID" value="NZ_BMGC01000003.1"/>
</dbReference>
<feature type="transmembrane region" description="Helical" evidence="8">
    <location>
        <begin position="234"/>
        <end position="258"/>
    </location>
</feature>
<feature type="transmembrane region" description="Helical" evidence="8">
    <location>
        <begin position="475"/>
        <end position="497"/>
    </location>
</feature>
<evidence type="ECO:0000256" key="3">
    <source>
        <dbReference type="ARBA" id="ARBA00022448"/>
    </source>
</evidence>
<dbReference type="InterPro" id="IPR020846">
    <property type="entry name" value="MFS_dom"/>
</dbReference>
<organism evidence="10 11">
    <name type="scientific">Gordonia jinhuaensis</name>
    <dbReference type="NCBI Taxonomy" id="1517702"/>
    <lineage>
        <taxon>Bacteria</taxon>
        <taxon>Bacillati</taxon>
        <taxon>Actinomycetota</taxon>
        <taxon>Actinomycetes</taxon>
        <taxon>Mycobacteriales</taxon>
        <taxon>Gordoniaceae</taxon>
        <taxon>Gordonia</taxon>
    </lineage>
</organism>
<feature type="transmembrane region" description="Helical" evidence="8">
    <location>
        <begin position="115"/>
        <end position="136"/>
    </location>
</feature>
<dbReference type="NCBIfam" id="TIGR00711">
    <property type="entry name" value="efflux_EmrB"/>
    <property type="match status" value="1"/>
</dbReference>
<dbReference type="CDD" id="cd17503">
    <property type="entry name" value="MFS_LmrB_MDR_like"/>
    <property type="match status" value="1"/>
</dbReference>
<keyword evidence="7 8" id="KW-0472">Membrane</keyword>
<dbReference type="GO" id="GO:0005886">
    <property type="term" value="C:plasma membrane"/>
    <property type="evidence" value="ECO:0007669"/>
    <property type="project" value="UniProtKB-SubCell"/>
</dbReference>
<dbReference type="InterPro" id="IPR004638">
    <property type="entry name" value="EmrB-like"/>
</dbReference>
<evidence type="ECO:0000256" key="1">
    <source>
        <dbReference type="ARBA" id="ARBA00004651"/>
    </source>
</evidence>
<dbReference type="EMBL" id="BMGC01000003">
    <property type="protein sequence ID" value="GGB21071.1"/>
    <property type="molecule type" value="Genomic_DNA"/>
</dbReference>
<dbReference type="PROSITE" id="PS50850">
    <property type="entry name" value="MFS"/>
    <property type="match status" value="1"/>
</dbReference>
<feature type="domain" description="Major facilitator superfamily (MFS) profile" evidence="9">
    <location>
        <begin position="24"/>
        <end position="502"/>
    </location>
</feature>
<feature type="transmembrane region" description="Helical" evidence="8">
    <location>
        <begin position="148"/>
        <end position="171"/>
    </location>
</feature>
<dbReference type="SUPFAM" id="SSF103473">
    <property type="entry name" value="MFS general substrate transporter"/>
    <property type="match status" value="1"/>
</dbReference>
<evidence type="ECO:0000256" key="2">
    <source>
        <dbReference type="ARBA" id="ARBA00008537"/>
    </source>
</evidence>
<evidence type="ECO:0000259" key="9">
    <source>
        <dbReference type="PROSITE" id="PS50850"/>
    </source>
</evidence>
<dbReference type="GO" id="GO:0022857">
    <property type="term" value="F:transmembrane transporter activity"/>
    <property type="evidence" value="ECO:0007669"/>
    <property type="project" value="InterPro"/>
</dbReference>
<comment type="subcellular location">
    <subcellularLocation>
        <location evidence="1">Cell membrane</location>
        <topology evidence="1">Multi-pass membrane protein</topology>
    </subcellularLocation>
</comment>
<keyword evidence="6 8" id="KW-1133">Transmembrane helix</keyword>
<keyword evidence="5 8" id="KW-0812">Transmembrane</keyword>
<dbReference type="PANTHER" id="PTHR42718">
    <property type="entry name" value="MAJOR FACILITATOR SUPERFAMILY MULTIDRUG TRANSPORTER MFSC"/>
    <property type="match status" value="1"/>
</dbReference>
<reference evidence="10" key="1">
    <citation type="journal article" date="2014" name="Int. J. Syst. Evol. Microbiol.">
        <title>Complete genome sequence of Corynebacterium casei LMG S-19264T (=DSM 44701T), isolated from a smear-ripened cheese.</title>
        <authorList>
            <consortium name="US DOE Joint Genome Institute (JGI-PGF)"/>
            <person name="Walter F."/>
            <person name="Albersmeier A."/>
            <person name="Kalinowski J."/>
            <person name="Ruckert C."/>
        </authorList>
    </citation>
    <scope>NUCLEOTIDE SEQUENCE</scope>
    <source>
        <strain evidence="10">CGMCC 1.12827</strain>
    </source>
</reference>
<comment type="similarity">
    <text evidence="2">Belongs to the major facilitator superfamily. EmrB family.</text>
</comment>
<evidence type="ECO:0000256" key="7">
    <source>
        <dbReference type="ARBA" id="ARBA00023136"/>
    </source>
</evidence>
<dbReference type="Gene3D" id="1.20.1250.20">
    <property type="entry name" value="MFS general substrate transporter like domains"/>
    <property type="match status" value="1"/>
</dbReference>
<name>A0A916SZ28_9ACTN</name>
<dbReference type="Gene3D" id="1.20.1720.10">
    <property type="entry name" value="Multidrug resistance protein D"/>
    <property type="match status" value="1"/>
</dbReference>
<feature type="transmembrane region" description="Helical" evidence="8">
    <location>
        <begin position="90"/>
        <end position="109"/>
    </location>
</feature>
<dbReference type="Pfam" id="PF07690">
    <property type="entry name" value="MFS_1"/>
    <property type="match status" value="1"/>
</dbReference>